<evidence type="ECO:0000313" key="1">
    <source>
        <dbReference type="EMBL" id="OMJ84053.1"/>
    </source>
</evidence>
<proteinExistence type="predicted"/>
<gene>
    <name evidence="1" type="ORF">SteCoe_14924</name>
</gene>
<evidence type="ECO:0008006" key="3">
    <source>
        <dbReference type="Google" id="ProtNLM"/>
    </source>
</evidence>
<dbReference type="Proteomes" id="UP000187209">
    <property type="component" value="Unassembled WGS sequence"/>
</dbReference>
<dbReference type="EMBL" id="MPUH01000282">
    <property type="protein sequence ID" value="OMJ84053.1"/>
    <property type="molecule type" value="Genomic_DNA"/>
</dbReference>
<keyword evidence="2" id="KW-1185">Reference proteome</keyword>
<comment type="caution">
    <text evidence="1">The sequence shown here is derived from an EMBL/GenBank/DDBJ whole genome shotgun (WGS) entry which is preliminary data.</text>
</comment>
<dbReference type="InterPro" id="IPR013083">
    <property type="entry name" value="Znf_RING/FYVE/PHD"/>
</dbReference>
<evidence type="ECO:0000313" key="2">
    <source>
        <dbReference type="Proteomes" id="UP000187209"/>
    </source>
</evidence>
<dbReference type="SUPFAM" id="SSF57850">
    <property type="entry name" value="RING/U-box"/>
    <property type="match status" value="1"/>
</dbReference>
<reference evidence="1 2" key="1">
    <citation type="submission" date="2016-11" db="EMBL/GenBank/DDBJ databases">
        <title>The macronuclear genome of Stentor coeruleus: a giant cell with tiny introns.</title>
        <authorList>
            <person name="Slabodnick M."/>
            <person name="Ruby J.G."/>
            <person name="Reiff S.B."/>
            <person name="Swart E.C."/>
            <person name="Gosai S."/>
            <person name="Prabakaran S."/>
            <person name="Witkowska E."/>
            <person name="Larue G.E."/>
            <person name="Fisher S."/>
            <person name="Freeman R.M."/>
            <person name="Gunawardena J."/>
            <person name="Chu W."/>
            <person name="Stover N.A."/>
            <person name="Gregory B.D."/>
            <person name="Nowacki M."/>
            <person name="Derisi J."/>
            <person name="Roy S.W."/>
            <person name="Marshall W.F."/>
            <person name="Sood P."/>
        </authorList>
    </citation>
    <scope>NUCLEOTIDE SEQUENCE [LARGE SCALE GENOMIC DNA]</scope>
    <source>
        <strain evidence="1">WM001</strain>
    </source>
</reference>
<dbReference type="OrthoDB" id="9970435at2759"/>
<name>A0A1R2C4V8_9CILI</name>
<dbReference type="AlphaFoldDB" id="A0A1R2C4V8"/>
<dbReference type="Gene3D" id="3.30.40.10">
    <property type="entry name" value="Zinc/RING finger domain, C3HC4 (zinc finger)"/>
    <property type="match status" value="1"/>
</dbReference>
<accession>A0A1R2C4V8</accession>
<organism evidence="1 2">
    <name type="scientific">Stentor coeruleus</name>
    <dbReference type="NCBI Taxonomy" id="5963"/>
    <lineage>
        <taxon>Eukaryota</taxon>
        <taxon>Sar</taxon>
        <taxon>Alveolata</taxon>
        <taxon>Ciliophora</taxon>
        <taxon>Postciliodesmatophora</taxon>
        <taxon>Heterotrichea</taxon>
        <taxon>Heterotrichida</taxon>
        <taxon>Stentoridae</taxon>
        <taxon>Stentor</taxon>
    </lineage>
</organism>
<protein>
    <recommendedName>
        <fullName evidence="3">RING-type domain-containing protein</fullName>
    </recommendedName>
</protein>
<sequence>MGRDILMKHMTIECFLCELCGNVVSDPVECRMCEKVFCSGCLVGYLNRTTEIVCPIGCYNTTFEKVGHAYERLLGFIYAKCKYGPCPYEDSIKFIHKHEQTCQFKDMGKEFNSPDDKVTRRDEFWIGLLTRLMNPNQFPFGFPQTPTPSSLNAIYSNNNNNFISPTPNSNAIMHANARQTFTF</sequence>